<feature type="compositionally biased region" description="Polar residues" evidence="1">
    <location>
        <begin position="126"/>
        <end position="138"/>
    </location>
</feature>
<dbReference type="EMBL" id="JAVEPI010000002">
    <property type="protein sequence ID" value="KAK1443982.1"/>
    <property type="molecule type" value="Genomic_DNA"/>
</dbReference>
<feature type="region of interest" description="Disordered" evidence="1">
    <location>
        <begin position="126"/>
        <end position="233"/>
    </location>
</feature>
<protein>
    <submittedName>
        <fullName evidence="2">Uncharacterized protein</fullName>
    </submittedName>
</protein>
<feature type="compositionally biased region" description="Basic and acidic residues" evidence="1">
    <location>
        <begin position="144"/>
        <end position="157"/>
    </location>
</feature>
<evidence type="ECO:0000313" key="3">
    <source>
        <dbReference type="Proteomes" id="UP001230268"/>
    </source>
</evidence>
<evidence type="ECO:0000313" key="2">
    <source>
        <dbReference type="EMBL" id="KAK1443982.1"/>
    </source>
</evidence>
<sequence length="690" mass="77446">MVNKILSTPLFSVSDVIPEHENTALPSNELGKPPEDYLREGMMYNGPPQDRNNSFTPPMYVDSLSLKERSPSMLTSDTSNLNDDSISSALNSFIGYAAFTRGRNDDQGTVRSGMTSGVFDTLSYSESQSSMLGSQMTTPKKDKHGSGERDTVNKSKTMDSSVKDITGLKVVNHLSKVSPRDKDAARSGEGRTFKSVVSSSASMLKDKKAKPKQERVPNPNQSRKKPQQPKHDANISVVSCYVISKDRDSIYNKLFVGAQSNISFLMNSGKMMSYRSRKTMSDPKESYGPANAAKSRHPEYQTLMTLDGVKSIDTSRLLPFRSRNPNDRKGNQSSTVSLVNKGLANVAILKFQSNCVNYLDVNPDFGWRRLVEERCLSSPATNNTNHPAQNSQPPGQPTYMYYRETKMTTHSMGIGDLAINVSCRLLILSLAQGLMAYKDVPRYIKDLVKLQYDDWEEPKKQENMESDTGEPCRRGLYFKSSFLGLYTPSSLGYVLRSAAYKESILKSKRSHMWQIKKLLKKDKQSTSPESMEPSVYDFIPIPNYGWKLMDKPLLDKISQGIAPPTPSKCKFFRALCRIFKRGGRTNDDSSSYSNAVLCKIKPPHIEDKRTFLHADVGSIAMNISEQLYRLEIRQVSREKLPKSTFGFQMISHDVAQSPCGRKFKLIPEELILNAATLIHELYITQPCLML</sequence>
<comment type="caution">
    <text evidence="2">The sequence shown here is derived from an EMBL/GenBank/DDBJ whole genome shotgun (WGS) entry which is preliminary data.</text>
</comment>
<dbReference type="AlphaFoldDB" id="A0AAD8UT33"/>
<feature type="region of interest" description="Disordered" evidence="1">
    <location>
        <begin position="22"/>
        <end position="56"/>
    </location>
</feature>
<organism evidence="2 3">
    <name type="scientific">Babesia gibsoni</name>
    <dbReference type="NCBI Taxonomy" id="33632"/>
    <lineage>
        <taxon>Eukaryota</taxon>
        <taxon>Sar</taxon>
        <taxon>Alveolata</taxon>
        <taxon>Apicomplexa</taxon>
        <taxon>Aconoidasida</taxon>
        <taxon>Piroplasmida</taxon>
        <taxon>Babesiidae</taxon>
        <taxon>Babesia</taxon>
    </lineage>
</organism>
<dbReference type="Proteomes" id="UP001230268">
    <property type="component" value="Unassembled WGS sequence"/>
</dbReference>
<accession>A0AAD8UT33</accession>
<gene>
    <name evidence="2" type="ORF">BgAZ_208580</name>
</gene>
<feature type="compositionally biased region" description="Basic and acidic residues" evidence="1">
    <location>
        <begin position="178"/>
        <end position="192"/>
    </location>
</feature>
<proteinExistence type="predicted"/>
<name>A0AAD8UT33_BABGI</name>
<evidence type="ECO:0000256" key="1">
    <source>
        <dbReference type="SAM" id="MobiDB-lite"/>
    </source>
</evidence>
<reference evidence="2" key="1">
    <citation type="submission" date="2023-08" db="EMBL/GenBank/DDBJ databases">
        <title>Draft sequence of the Babesia gibsoni genome.</title>
        <authorList>
            <person name="Yamagishi J.Y."/>
            <person name="Xuan X.X."/>
        </authorList>
    </citation>
    <scope>NUCLEOTIDE SEQUENCE</scope>
    <source>
        <strain evidence="2">Azabu</strain>
    </source>
</reference>
<keyword evidence="3" id="KW-1185">Reference proteome</keyword>